<organism evidence="4 5">
    <name type="scientific">Apiosordaria backusii</name>
    <dbReference type="NCBI Taxonomy" id="314023"/>
    <lineage>
        <taxon>Eukaryota</taxon>
        <taxon>Fungi</taxon>
        <taxon>Dikarya</taxon>
        <taxon>Ascomycota</taxon>
        <taxon>Pezizomycotina</taxon>
        <taxon>Sordariomycetes</taxon>
        <taxon>Sordariomycetidae</taxon>
        <taxon>Sordariales</taxon>
        <taxon>Lasiosphaeriaceae</taxon>
        <taxon>Apiosordaria</taxon>
    </lineage>
</organism>
<dbReference type="PRINTS" id="PR00625">
    <property type="entry name" value="JDOMAIN"/>
</dbReference>
<dbReference type="InterPro" id="IPR018253">
    <property type="entry name" value="DnaJ_domain_CS"/>
</dbReference>
<comment type="caution">
    <text evidence="4">The sequence shown here is derived from an EMBL/GenBank/DDBJ whole genome shotgun (WGS) entry which is preliminary data.</text>
</comment>
<dbReference type="CDD" id="cd06257">
    <property type="entry name" value="DnaJ"/>
    <property type="match status" value="1"/>
</dbReference>
<proteinExistence type="predicted"/>
<reference evidence="4" key="1">
    <citation type="submission" date="2023-06" db="EMBL/GenBank/DDBJ databases">
        <title>Genome-scale phylogeny and comparative genomics of the fungal order Sordariales.</title>
        <authorList>
            <consortium name="Lawrence Berkeley National Laboratory"/>
            <person name="Hensen N."/>
            <person name="Bonometti L."/>
            <person name="Westerberg I."/>
            <person name="Brannstrom I.O."/>
            <person name="Guillou S."/>
            <person name="Cros-Aarteil S."/>
            <person name="Calhoun S."/>
            <person name="Haridas S."/>
            <person name="Kuo A."/>
            <person name="Mondo S."/>
            <person name="Pangilinan J."/>
            <person name="Riley R."/>
            <person name="Labutti K."/>
            <person name="Andreopoulos B."/>
            <person name="Lipzen A."/>
            <person name="Chen C."/>
            <person name="Yanf M."/>
            <person name="Daum C."/>
            <person name="Ng V."/>
            <person name="Clum A."/>
            <person name="Steindorff A."/>
            <person name="Ohm R."/>
            <person name="Martin F."/>
            <person name="Silar P."/>
            <person name="Natvig D."/>
            <person name="Lalanne C."/>
            <person name="Gautier V."/>
            <person name="Ament-Velasquez S.L."/>
            <person name="Kruys A."/>
            <person name="Hutchinson M.I."/>
            <person name="Powell A.J."/>
            <person name="Barry K."/>
            <person name="Miller A.N."/>
            <person name="Grigoriev I.V."/>
            <person name="Debuchy R."/>
            <person name="Gladieux P."/>
            <person name="Thoren M.H."/>
            <person name="Johannesson H."/>
        </authorList>
    </citation>
    <scope>NUCLEOTIDE SEQUENCE</scope>
    <source>
        <strain evidence="4">CBS 540.89</strain>
    </source>
</reference>
<accession>A0AA40BLK1</accession>
<dbReference type="InterPro" id="IPR036869">
    <property type="entry name" value="J_dom_sf"/>
</dbReference>
<feature type="compositionally biased region" description="Basic residues" evidence="2">
    <location>
        <begin position="394"/>
        <end position="404"/>
    </location>
</feature>
<evidence type="ECO:0000313" key="5">
    <source>
        <dbReference type="Proteomes" id="UP001172159"/>
    </source>
</evidence>
<evidence type="ECO:0000259" key="3">
    <source>
        <dbReference type="PROSITE" id="PS50076"/>
    </source>
</evidence>
<feature type="coiled-coil region" evidence="1">
    <location>
        <begin position="243"/>
        <end position="336"/>
    </location>
</feature>
<dbReference type="PROSITE" id="PS50076">
    <property type="entry name" value="DNAJ_2"/>
    <property type="match status" value="1"/>
</dbReference>
<dbReference type="SUPFAM" id="SSF46565">
    <property type="entry name" value="Chaperone J-domain"/>
    <property type="match status" value="1"/>
</dbReference>
<dbReference type="GO" id="GO:0005737">
    <property type="term" value="C:cytoplasm"/>
    <property type="evidence" value="ECO:0007669"/>
    <property type="project" value="TreeGrafter"/>
</dbReference>
<evidence type="ECO:0000256" key="1">
    <source>
        <dbReference type="SAM" id="Coils"/>
    </source>
</evidence>
<dbReference type="PANTHER" id="PTHR44029:SF1">
    <property type="entry name" value="DNAJ HOMOLOG SUBFAMILY C MEMBER 21"/>
    <property type="match status" value="1"/>
</dbReference>
<feature type="region of interest" description="Disordered" evidence="2">
    <location>
        <begin position="139"/>
        <end position="158"/>
    </location>
</feature>
<dbReference type="InterPro" id="IPR051964">
    <property type="entry name" value="Chaperone_stress_response"/>
</dbReference>
<dbReference type="Proteomes" id="UP001172159">
    <property type="component" value="Unassembled WGS sequence"/>
</dbReference>
<dbReference type="PROSITE" id="PS00636">
    <property type="entry name" value="DNAJ_1"/>
    <property type="match status" value="1"/>
</dbReference>
<feature type="region of interest" description="Disordered" evidence="2">
    <location>
        <begin position="359"/>
        <end position="404"/>
    </location>
</feature>
<dbReference type="SMART" id="SM00271">
    <property type="entry name" value="DnaJ"/>
    <property type="match status" value="1"/>
</dbReference>
<feature type="domain" description="J" evidence="3">
    <location>
        <begin position="15"/>
        <end position="81"/>
    </location>
</feature>
<gene>
    <name evidence="4" type="ORF">B0T21DRAFT_311714</name>
</gene>
<keyword evidence="1" id="KW-0175">Coiled coil</keyword>
<sequence>MASSKWKDVNITDLQYYATLQIQPSASTTEIKKAYKRLSLLLHPDKNLRSQARATEDFWKLQDAYNVLNDPEDRSSYDDRVFQAYLKMLESRKGYLRFCVMAKNELNTAQETRLPALGEYQRHLQAELNSVGQLVAISDGLSSSRPPSDSGAYPDGGLDQAKARFENAEAKVREAQALKDLADRDLDENTAHYRTLRYEYAGDSEIWNIGSNRDGDWNTAEDSVKSLNMELERTKAEIGLITLKKKEKDLEAALVELSSVRGELQRFQTANMAYVAKETALKKQVAELESTRSKLATANTELSVAKAQLLVRDEAIETLEAENMKLKQAMSDYVDSMSKLENSFQRAKETANSLAVVALLEPKSQQEGTDTDATDELRGTKRTRTSTGAGSRVSLKRTRRQTTY</sequence>
<keyword evidence="5" id="KW-1185">Reference proteome</keyword>
<dbReference type="EMBL" id="JAUKTV010000006">
    <property type="protein sequence ID" value="KAK0736408.1"/>
    <property type="molecule type" value="Genomic_DNA"/>
</dbReference>
<dbReference type="PANTHER" id="PTHR44029">
    <property type="entry name" value="DNAJ HOMOLOG SUBFAMILY C MEMBER 21"/>
    <property type="match status" value="1"/>
</dbReference>
<dbReference type="Gene3D" id="1.10.287.110">
    <property type="entry name" value="DnaJ domain"/>
    <property type="match status" value="1"/>
</dbReference>
<dbReference type="Pfam" id="PF00226">
    <property type="entry name" value="DnaJ"/>
    <property type="match status" value="1"/>
</dbReference>
<feature type="coiled-coil region" evidence="1">
    <location>
        <begin position="158"/>
        <end position="185"/>
    </location>
</feature>
<evidence type="ECO:0000256" key="2">
    <source>
        <dbReference type="SAM" id="MobiDB-lite"/>
    </source>
</evidence>
<evidence type="ECO:0000313" key="4">
    <source>
        <dbReference type="EMBL" id="KAK0736408.1"/>
    </source>
</evidence>
<dbReference type="AlphaFoldDB" id="A0AA40BLK1"/>
<name>A0AA40BLK1_9PEZI</name>
<protein>
    <submittedName>
        <fullName evidence="4">DnaJ domain-containing protein</fullName>
    </submittedName>
</protein>
<dbReference type="InterPro" id="IPR001623">
    <property type="entry name" value="DnaJ_domain"/>
</dbReference>